<sequence>MPSATPPLSEPPESELVSVKQDIGRLKGTIDGHSAKTADLPKAGLEEDSTERALQLRRSNESQSNTKILPVEILSTIFQFTCVPPSSSLNVDLGGAGSRETYSLLASALALSAVSHHWRRVAVSTPKLWQTLKLQVENEKPHQAQICTDLLRLCIDRSCSVMDLLLDFRLVADVGTTLRTLPHPEVPEVLLDQLEWLVFVDLPHVFRELSLLSLDKVRWSQLAFLLAPLSQLKMLRVDRSRMYYMQAKTDISKFRDVLGPRLTMLDLSYSHYDLSVELLLHCPNLIQCRSAFSTHPRNDTIWVNSNDDNHVLPRLEWLHWSAIRNPNGLRFATTSVPALRYLKWDHRTPPPDDDSLVPDIDTAFIRFLSTATKLEEFDIAIANRYVASPARILALLPRIIAATPSGVQKLTLHVTRGQLATIPSPFITPLMGRPSVHSALTIPLPALKALSLILDPGPVERPSVRREDWIATNLVAFLRQRRQLGLVHEFNLSFNFTSRWDDKVYEGFRELVREGLRLQVDIDGRPVSWLHL</sequence>
<dbReference type="EMBL" id="JAACJO010000004">
    <property type="protein sequence ID" value="KAF5359316.1"/>
    <property type="molecule type" value="Genomic_DNA"/>
</dbReference>
<protein>
    <recommendedName>
        <fullName evidence="4">F-box domain-containing protein</fullName>
    </recommendedName>
</protein>
<reference evidence="2 3" key="1">
    <citation type="journal article" date="2020" name="ISME J.">
        <title>Uncovering the hidden diversity of litter-decomposition mechanisms in mushroom-forming fungi.</title>
        <authorList>
            <person name="Floudas D."/>
            <person name="Bentzer J."/>
            <person name="Ahren D."/>
            <person name="Johansson T."/>
            <person name="Persson P."/>
            <person name="Tunlid A."/>
        </authorList>
    </citation>
    <scope>NUCLEOTIDE SEQUENCE [LARGE SCALE GENOMIC DNA]</scope>
    <source>
        <strain evidence="2 3">CBS 146.42</strain>
    </source>
</reference>
<gene>
    <name evidence="2" type="ORF">D9756_003384</name>
</gene>
<dbReference type="OrthoDB" id="3017490at2759"/>
<name>A0A8H5LJ81_9AGAR</name>
<evidence type="ECO:0000313" key="3">
    <source>
        <dbReference type="Proteomes" id="UP000559027"/>
    </source>
</evidence>
<proteinExistence type="predicted"/>
<dbReference type="Proteomes" id="UP000559027">
    <property type="component" value="Unassembled WGS sequence"/>
</dbReference>
<dbReference type="Gene3D" id="1.20.1280.50">
    <property type="match status" value="1"/>
</dbReference>
<organism evidence="2 3">
    <name type="scientific">Leucocoprinus leucothites</name>
    <dbReference type="NCBI Taxonomy" id="201217"/>
    <lineage>
        <taxon>Eukaryota</taxon>
        <taxon>Fungi</taxon>
        <taxon>Dikarya</taxon>
        <taxon>Basidiomycota</taxon>
        <taxon>Agaricomycotina</taxon>
        <taxon>Agaricomycetes</taxon>
        <taxon>Agaricomycetidae</taxon>
        <taxon>Agaricales</taxon>
        <taxon>Agaricineae</taxon>
        <taxon>Agaricaceae</taxon>
        <taxon>Leucocoprinus</taxon>
    </lineage>
</organism>
<dbReference type="AlphaFoldDB" id="A0A8H5LJ81"/>
<keyword evidence="3" id="KW-1185">Reference proteome</keyword>
<evidence type="ECO:0008006" key="4">
    <source>
        <dbReference type="Google" id="ProtNLM"/>
    </source>
</evidence>
<accession>A0A8H5LJ81</accession>
<evidence type="ECO:0000256" key="1">
    <source>
        <dbReference type="SAM" id="MobiDB-lite"/>
    </source>
</evidence>
<feature type="compositionally biased region" description="Basic and acidic residues" evidence="1">
    <location>
        <begin position="27"/>
        <end position="36"/>
    </location>
</feature>
<evidence type="ECO:0000313" key="2">
    <source>
        <dbReference type="EMBL" id="KAF5359316.1"/>
    </source>
</evidence>
<feature type="region of interest" description="Disordered" evidence="1">
    <location>
        <begin position="27"/>
        <end position="47"/>
    </location>
</feature>
<comment type="caution">
    <text evidence="2">The sequence shown here is derived from an EMBL/GenBank/DDBJ whole genome shotgun (WGS) entry which is preliminary data.</text>
</comment>